<sequence length="65" mass="7048">MRLLGPEKEETESSDRLPVEAQRDGRMDAAEPGGRSTSSQRGQDDGGGCHCVEEKINERTGLLGF</sequence>
<dbReference type="Proteomes" id="UP000015530">
    <property type="component" value="Unassembled WGS sequence"/>
</dbReference>
<dbReference type="AlphaFoldDB" id="T0K9T1"/>
<evidence type="ECO:0000256" key="1">
    <source>
        <dbReference type="SAM" id="MobiDB-lite"/>
    </source>
</evidence>
<dbReference type="EMBL" id="AMYD01002227">
    <property type="protein sequence ID" value="EQB49813.1"/>
    <property type="molecule type" value="Genomic_DNA"/>
</dbReference>
<feature type="compositionally biased region" description="Basic and acidic residues" evidence="1">
    <location>
        <begin position="1"/>
        <end position="29"/>
    </location>
</feature>
<organism evidence="2 3">
    <name type="scientific">Colletotrichum gloeosporioides (strain Cg-14)</name>
    <name type="common">Anthracnose fungus</name>
    <name type="synonym">Glomerella cingulata</name>
    <dbReference type="NCBI Taxonomy" id="1237896"/>
    <lineage>
        <taxon>Eukaryota</taxon>
        <taxon>Fungi</taxon>
        <taxon>Dikarya</taxon>
        <taxon>Ascomycota</taxon>
        <taxon>Pezizomycotina</taxon>
        <taxon>Sordariomycetes</taxon>
        <taxon>Hypocreomycetidae</taxon>
        <taxon>Glomerellales</taxon>
        <taxon>Glomerellaceae</taxon>
        <taxon>Colletotrichum</taxon>
        <taxon>Colletotrichum gloeosporioides species complex</taxon>
    </lineage>
</organism>
<evidence type="ECO:0000313" key="3">
    <source>
        <dbReference type="Proteomes" id="UP000015530"/>
    </source>
</evidence>
<name>T0K9T1_COLGC</name>
<proteinExistence type="predicted"/>
<gene>
    <name evidence="2" type="ORF">CGLO_10815</name>
</gene>
<evidence type="ECO:0000313" key="2">
    <source>
        <dbReference type="EMBL" id="EQB49813.1"/>
    </source>
</evidence>
<accession>T0K9T1</accession>
<comment type="caution">
    <text evidence="2">The sequence shown here is derived from an EMBL/GenBank/DDBJ whole genome shotgun (WGS) entry which is preliminary data.</text>
</comment>
<protein>
    <submittedName>
        <fullName evidence="2">Uncharacterized protein</fullName>
    </submittedName>
</protein>
<reference evidence="3" key="1">
    <citation type="journal article" date="2013" name="Mol. Plant Microbe Interact.">
        <title>Global aspects of pacC regulation of pathogenicity genes in Colletotrichum gloeosporioides as revealed by transcriptome analysis.</title>
        <authorList>
            <person name="Alkan N."/>
            <person name="Meng X."/>
            <person name="Friedlander G."/>
            <person name="Reuveni E."/>
            <person name="Sukno S."/>
            <person name="Sherman A."/>
            <person name="Thon M."/>
            <person name="Fluhr R."/>
            <person name="Prusky D."/>
        </authorList>
    </citation>
    <scope>NUCLEOTIDE SEQUENCE [LARGE SCALE GENOMIC DNA]</scope>
    <source>
        <strain evidence="3">Cg-14</strain>
    </source>
</reference>
<feature type="region of interest" description="Disordered" evidence="1">
    <location>
        <begin position="1"/>
        <end position="51"/>
    </location>
</feature>
<dbReference type="HOGENOM" id="CLU_2849554_0_0_1"/>